<evidence type="ECO:0000313" key="1">
    <source>
        <dbReference type="EMBL" id="CCG52186.1"/>
    </source>
</evidence>
<keyword evidence="2" id="KW-1185">Reference proteome</keyword>
<sequence length="112" mass="13060">MENILKPSNEIVNDVNFHLTNILTDISKLKLEYNRDLILIHWINNIKQKLETIIELLLVSNSQTFIQLANEVNKLFVLDCEMSKVQVLIINHKRNINNNKTGTLILNYGFNQ</sequence>
<protein>
    <submittedName>
        <fullName evidence="1">Uncharacterized protein</fullName>
    </submittedName>
</protein>
<dbReference type="AlphaFoldDB" id="H8XNR9"/>
<dbReference type="KEGG" id="fin:KQS_00950"/>
<gene>
    <name evidence="1" type="ordered locus">KQS_00950</name>
</gene>
<proteinExistence type="predicted"/>
<name>H8XNR9_FLAIG</name>
<organism evidence="1 2">
    <name type="scientific">Flavobacterium indicum (strain DSM 17447 / CIP 109464 / GPTSA100-9)</name>
    <dbReference type="NCBI Taxonomy" id="1094466"/>
    <lineage>
        <taxon>Bacteria</taxon>
        <taxon>Pseudomonadati</taxon>
        <taxon>Bacteroidota</taxon>
        <taxon>Flavobacteriia</taxon>
        <taxon>Flavobacteriales</taxon>
        <taxon>Flavobacteriaceae</taxon>
        <taxon>Flavobacterium</taxon>
    </lineage>
</organism>
<reference evidence="2" key="2">
    <citation type="submission" date="2012-03" db="EMBL/GenBank/DDBJ databases">
        <title>Complete genome sequence of Flavobacterium indicum GPTSA100-9T, isolated from warm spring water.</title>
        <authorList>
            <person name="Barbier P."/>
            <person name="Houel A."/>
            <person name="Loux V."/>
            <person name="Poulain J."/>
            <person name="Bernardet J.-F."/>
            <person name="Touchon M."/>
            <person name="Duchaud E."/>
        </authorList>
    </citation>
    <scope>NUCLEOTIDE SEQUENCE [LARGE SCALE GENOMIC DNA]</scope>
    <source>
        <strain evidence="2">DSM 17447 / CIP 109464 / GPTSA100-9</strain>
    </source>
</reference>
<reference evidence="1 2" key="1">
    <citation type="journal article" date="2012" name="J. Bacteriol.">
        <title>Complete Genome Sequence of Flavobacterium indicum GPSTA100-9T, Isolated from Warm Spring Water.</title>
        <authorList>
            <person name="Barbier P."/>
            <person name="Houel A."/>
            <person name="Loux V."/>
            <person name="Poulain J."/>
            <person name="Bernardet J.F."/>
            <person name="Touchon M."/>
            <person name="Duchaud E."/>
        </authorList>
    </citation>
    <scope>NUCLEOTIDE SEQUENCE [LARGE SCALE GENOMIC DNA]</scope>
    <source>
        <strain evidence="2">DSM 17447 / CIP 109464 / GPTSA100-9</strain>
    </source>
</reference>
<accession>H8XNR9</accession>
<dbReference type="PATRIC" id="fig|1094466.5.peg.183"/>
<dbReference type="STRING" id="1094466.KQS_00950"/>
<dbReference type="EMBL" id="HE774682">
    <property type="protein sequence ID" value="CCG52186.1"/>
    <property type="molecule type" value="Genomic_DNA"/>
</dbReference>
<dbReference type="HOGENOM" id="CLU_2142204_0_0_10"/>
<dbReference type="RefSeq" id="WP_014387330.1">
    <property type="nucleotide sequence ID" value="NC_017025.1"/>
</dbReference>
<evidence type="ECO:0000313" key="2">
    <source>
        <dbReference type="Proteomes" id="UP000007599"/>
    </source>
</evidence>
<dbReference type="Proteomes" id="UP000007599">
    <property type="component" value="Chromosome I"/>
</dbReference>